<feature type="compositionally biased region" description="Low complexity" evidence="1">
    <location>
        <begin position="27"/>
        <end position="36"/>
    </location>
</feature>
<protein>
    <submittedName>
        <fullName evidence="2">Uncharacterized protein</fullName>
    </submittedName>
</protein>
<proteinExistence type="predicted"/>
<keyword evidence="3" id="KW-1185">Reference proteome</keyword>
<comment type="caution">
    <text evidence="2">The sequence shown here is derived from an EMBL/GenBank/DDBJ whole genome shotgun (WGS) entry which is preliminary data.</text>
</comment>
<evidence type="ECO:0000256" key="1">
    <source>
        <dbReference type="SAM" id="MobiDB-lite"/>
    </source>
</evidence>
<feature type="region of interest" description="Disordered" evidence="1">
    <location>
        <begin position="1"/>
        <end position="59"/>
    </location>
</feature>
<reference evidence="2 3" key="1">
    <citation type="journal article" date="2018" name="Proc. R. Soc. B">
        <title>A non-coding region near Follistatin controls head colour polymorphism in the Gouldian finch.</title>
        <authorList>
            <person name="Toomey M.B."/>
            <person name="Marques C.I."/>
            <person name="Andrade P."/>
            <person name="Araujo P.M."/>
            <person name="Sabatino S."/>
            <person name="Gazda M.A."/>
            <person name="Afonso S."/>
            <person name="Lopes R.J."/>
            <person name="Corbo J.C."/>
            <person name="Carneiro M."/>
        </authorList>
    </citation>
    <scope>NUCLEOTIDE SEQUENCE [LARGE SCALE GENOMIC DNA]</scope>
    <source>
        <strain evidence="2">Red01</strain>
        <tissue evidence="2">Muscle</tissue>
    </source>
</reference>
<feature type="compositionally biased region" description="Basic residues" evidence="1">
    <location>
        <begin position="37"/>
        <end position="51"/>
    </location>
</feature>
<evidence type="ECO:0000313" key="3">
    <source>
        <dbReference type="Proteomes" id="UP000276834"/>
    </source>
</evidence>
<organism evidence="2 3">
    <name type="scientific">Chloebia gouldiae</name>
    <name type="common">Gouldian finch</name>
    <name type="synonym">Erythrura gouldiae</name>
    <dbReference type="NCBI Taxonomy" id="44316"/>
    <lineage>
        <taxon>Eukaryota</taxon>
        <taxon>Metazoa</taxon>
        <taxon>Chordata</taxon>
        <taxon>Craniata</taxon>
        <taxon>Vertebrata</taxon>
        <taxon>Euteleostomi</taxon>
        <taxon>Archelosauria</taxon>
        <taxon>Archosauria</taxon>
        <taxon>Dinosauria</taxon>
        <taxon>Saurischia</taxon>
        <taxon>Theropoda</taxon>
        <taxon>Coelurosauria</taxon>
        <taxon>Aves</taxon>
        <taxon>Neognathae</taxon>
        <taxon>Neoaves</taxon>
        <taxon>Telluraves</taxon>
        <taxon>Australaves</taxon>
        <taxon>Passeriformes</taxon>
        <taxon>Passeroidea</taxon>
        <taxon>Passeridae</taxon>
        <taxon>Chloebia</taxon>
    </lineage>
</organism>
<dbReference type="EMBL" id="QUSF01000007">
    <property type="protein sequence ID" value="RLW07564.1"/>
    <property type="molecule type" value="Genomic_DNA"/>
</dbReference>
<name>A0A3L8SSV4_CHLGU</name>
<feature type="region of interest" description="Disordered" evidence="1">
    <location>
        <begin position="118"/>
        <end position="148"/>
    </location>
</feature>
<dbReference type="Proteomes" id="UP000276834">
    <property type="component" value="Unassembled WGS sequence"/>
</dbReference>
<gene>
    <name evidence="2" type="ORF">DV515_00003872</name>
</gene>
<dbReference type="AlphaFoldDB" id="A0A3L8SSV4"/>
<sequence length="148" mass="16428">MAAGRPGGRARRAQPRARAAPEEPRRAGAGARPARGGLRRPRGAKRRRQATGRRPLPGPAEACYVFSRLWLRWVHFKLPNRRQCSSKLGQMESGRHSRDDSGSRWALPLSAFVLRGEREDTELTSSGRPPLLYMDGDGMNGDTKAKTK</sequence>
<accession>A0A3L8SSV4</accession>
<evidence type="ECO:0000313" key="2">
    <source>
        <dbReference type="EMBL" id="RLW07564.1"/>
    </source>
</evidence>